<sequence length="194" mass="21086">MSGKNLRHSRGVKCGGQKEGGTKDAVFILESGATISNVVIGANQNEGIHCQGPCTIRNVWFEDVCEDAITISRALVQRRSLVEVPRTPRTSRSTQRRSLVKIDSYCVQDFGKLYRSCGNCGTQVKREVQISNVIARNGKLLAGVNSNFGDVATIDTKSNSYTSLTSVCDTFQGNNKGDEPTTLTKNQSNASCKF</sequence>
<evidence type="ECO:0000256" key="2">
    <source>
        <dbReference type="ARBA" id="ARBA00001913"/>
    </source>
</evidence>
<gene>
    <name evidence="11" type="ORF">RSOL_079460</name>
</gene>
<evidence type="ECO:0000256" key="5">
    <source>
        <dbReference type="ARBA" id="ARBA00022525"/>
    </source>
</evidence>
<dbReference type="AlphaFoldDB" id="X8J107"/>
<dbReference type="Gene3D" id="2.160.20.10">
    <property type="entry name" value="Single-stranded right-handed beta-helix, Pectin lyase-like"/>
    <property type="match status" value="1"/>
</dbReference>
<evidence type="ECO:0000256" key="3">
    <source>
        <dbReference type="ARBA" id="ARBA00004613"/>
    </source>
</evidence>
<dbReference type="Proteomes" id="UP000030108">
    <property type="component" value="Unassembled WGS sequence"/>
</dbReference>
<evidence type="ECO:0000313" key="12">
    <source>
        <dbReference type="Proteomes" id="UP000030108"/>
    </source>
</evidence>
<keyword evidence="5 10" id="KW-0964">Secreted</keyword>
<proteinExistence type="inferred from homology"/>
<comment type="cofactor">
    <cofactor evidence="2 10">
        <name>Ca(2+)</name>
        <dbReference type="ChEBI" id="CHEBI:29108"/>
    </cofactor>
</comment>
<evidence type="ECO:0000256" key="7">
    <source>
        <dbReference type="ARBA" id="ARBA00022837"/>
    </source>
</evidence>
<dbReference type="GO" id="GO:0030570">
    <property type="term" value="F:pectate lyase activity"/>
    <property type="evidence" value="ECO:0007669"/>
    <property type="project" value="UniProtKB-UniRule"/>
</dbReference>
<dbReference type="GO" id="GO:0045490">
    <property type="term" value="P:pectin catabolic process"/>
    <property type="evidence" value="ECO:0007669"/>
    <property type="project" value="TreeGrafter"/>
</dbReference>
<dbReference type="InterPro" id="IPR004898">
    <property type="entry name" value="Pectate_lyase_PlyH/PlyE-like"/>
</dbReference>
<keyword evidence="6" id="KW-0732">Signal</keyword>
<comment type="caution">
    <text evidence="11">The sequence shown here is derived from an EMBL/GenBank/DDBJ whole genome shotgun (WGS) entry which is preliminary data.</text>
</comment>
<dbReference type="GO" id="GO:0005576">
    <property type="term" value="C:extracellular region"/>
    <property type="evidence" value="ECO:0007669"/>
    <property type="project" value="UniProtKB-SubCell"/>
</dbReference>
<dbReference type="PANTHER" id="PTHR33407">
    <property type="entry name" value="PECTATE LYASE F-RELATED"/>
    <property type="match status" value="1"/>
</dbReference>
<evidence type="ECO:0000256" key="4">
    <source>
        <dbReference type="ARBA" id="ARBA00006463"/>
    </source>
</evidence>
<dbReference type="Pfam" id="PF03211">
    <property type="entry name" value="Pectate_lyase"/>
    <property type="match status" value="1"/>
</dbReference>
<comment type="function">
    <text evidence="9 10">Pectinolytic enzyme consist of four classes of enzymes: pectin lyase, polygalacturonase, pectin methylesterase and rhamnogalacturonase. Among pectinolytic enzymes, pectin lyase is the most important in depolymerization of pectin, since it cleaves internal glycosidic bonds of highly methylated pectins. Favors pectate, the anion, over pectin, the methyl ester.</text>
</comment>
<dbReference type="EC" id="4.2.2.2" evidence="10"/>
<comment type="catalytic activity">
    <reaction evidence="1 10">
        <text>Eliminative cleavage of (1-&gt;4)-alpha-D-galacturonan to give oligosaccharides with 4-deoxy-alpha-D-galact-4-enuronosyl groups at their non-reducing ends.</text>
        <dbReference type="EC" id="4.2.2.2"/>
    </reaction>
</comment>
<feature type="non-terminal residue" evidence="11">
    <location>
        <position position="194"/>
    </location>
</feature>
<keyword evidence="7 10" id="KW-0106">Calcium</keyword>
<protein>
    <recommendedName>
        <fullName evidence="10">Pectate lyase</fullName>
        <ecNumber evidence="10">4.2.2.2</ecNumber>
    </recommendedName>
</protein>
<reference evidence="12" key="1">
    <citation type="journal article" date="2014" name="Genome Announc.">
        <title>Draft genome sequence of the plant-pathogenic soil fungus Rhizoctonia solani anastomosis group 3 strain Rhs1AP.</title>
        <authorList>
            <person name="Cubeta M.A."/>
            <person name="Thomas E."/>
            <person name="Dean R.A."/>
            <person name="Jabaji S."/>
            <person name="Neate S.M."/>
            <person name="Tavantzis S."/>
            <person name="Toda T."/>
            <person name="Vilgalys R."/>
            <person name="Bharathan N."/>
            <person name="Fedorova-Abrams N."/>
            <person name="Pakala S.B."/>
            <person name="Pakala S.M."/>
            <person name="Zafar N."/>
            <person name="Joardar V."/>
            <person name="Losada L."/>
            <person name="Nierman W.C."/>
        </authorList>
    </citation>
    <scope>NUCLEOTIDE SEQUENCE [LARGE SCALE GENOMIC DNA]</scope>
    <source>
        <strain evidence="12">AG-3</strain>
    </source>
</reference>
<evidence type="ECO:0000256" key="9">
    <source>
        <dbReference type="ARBA" id="ARBA00025679"/>
    </source>
</evidence>
<dbReference type="OrthoDB" id="441042at2759"/>
<name>X8J107_9AGAM</name>
<comment type="subcellular location">
    <subcellularLocation>
        <location evidence="3 10">Secreted</location>
    </subcellularLocation>
</comment>
<evidence type="ECO:0000256" key="1">
    <source>
        <dbReference type="ARBA" id="ARBA00000695"/>
    </source>
</evidence>
<evidence type="ECO:0000313" key="11">
    <source>
        <dbReference type="EMBL" id="EUC54966.1"/>
    </source>
</evidence>
<dbReference type="EMBL" id="JATN01000322">
    <property type="protein sequence ID" value="EUC54966.1"/>
    <property type="molecule type" value="Genomic_DNA"/>
</dbReference>
<evidence type="ECO:0000256" key="8">
    <source>
        <dbReference type="ARBA" id="ARBA00023239"/>
    </source>
</evidence>
<dbReference type="PANTHER" id="PTHR33407:SF9">
    <property type="entry name" value="PECTATE LYASE F-RELATED"/>
    <property type="match status" value="1"/>
</dbReference>
<accession>X8J107</accession>
<organism evidence="11 12">
    <name type="scientific">Rhizoctonia solani AG-3 Rhs1AP</name>
    <dbReference type="NCBI Taxonomy" id="1086054"/>
    <lineage>
        <taxon>Eukaryota</taxon>
        <taxon>Fungi</taxon>
        <taxon>Dikarya</taxon>
        <taxon>Basidiomycota</taxon>
        <taxon>Agaricomycotina</taxon>
        <taxon>Agaricomycetes</taxon>
        <taxon>Cantharellales</taxon>
        <taxon>Ceratobasidiaceae</taxon>
        <taxon>Rhizoctonia</taxon>
    </lineage>
</organism>
<dbReference type="InterPro" id="IPR011050">
    <property type="entry name" value="Pectin_lyase_fold/virulence"/>
</dbReference>
<evidence type="ECO:0000256" key="6">
    <source>
        <dbReference type="ARBA" id="ARBA00022729"/>
    </source>
</evidence>
<keyword evidence="8 10" id="KW-0456">Lyase</keyword>
<evidence type="ECO:0000256" key="10">
    <source>
        <dbReference type="RuleBase" id="RU367009"/>
    </source>
</evidence>
<comment type="similarity">
    <text evidence="4 10">Belongs to the polysaccharide lyase 3 family.</text>
</comment>
<dbReference type="SUPFAM" id="SSF51126">
    <property type="entry name" value="Pectin lyase-like"/>
    <property type="match status" value="1"/>
</dbReference>
<dbReference type="InterPro" id="IPR012334">
    <property type="entry name" value="Pectin_lyas_fold"/>
</dbReference>